<evidence type="ECO:0000313" key="2">
    <source>
        <dbReference type="EMBL" id="NCS58447.1"/>
    </source>
</evidence>
<dbReference type="Proteomes" id="UP000799330">
    <property type="component" value="Unassembled WGS sequence"/>
</dbReference>
<proteinExistence type="predicted"/>
<feature type="transmembrane region" description="Helical" evidence="1">
    <location>
        <begin position="70"/>
        <end position="90"/>
    </location>
</feature>
<evidence type="ECO:0000313" key="3">
    <source>
        <dbReference type="Proteomes" id="UP000799330"/>
    </source>
</evidence>
<dbReference type="AlphaFoldDB" id="A0A966L6E7"/>
<keyword evidence="1" id="KW-1133">Transmembrane helix</keyword>
<keyword evidence="1" id="KW-0812">Transmembrane</keyword>
<gene>
    <name evidence="2" type="ORF">GPJ16_16645</name>
</gene>
<feature type="transmembrane region" description="Helical" evidence="1">
    <location>
        <begin position="277"/>
        <end position="293"/>
    </location>
</feature>
<dbReference type="EMBL" id="JAADAI010000246">
    <property type="protein sequence ID" value="NCS58447.1"/>
    <property type="molecule type" value="Genomic_DNA"/>
</dbReference>
<feature type="transmembrane region" description="Helical" evidence="1">
    <location>
        <begin position="386"/>
        <end position="405"/>
    </location>
</feature>
<feature type="transmembrane region" description="Helical" evidence="1">
    <location>
        <begin position="358"/>
        <end position="379"/>
    </location>
</feature>
<name>A0A966L6E7_MICAE</name>
<feature type="transmembrane region" description="Helical" evidence="1">
    <location>
        <begin position="325"/>
        <end position="346"/>
    </location>
</feature>
<comment type="caution">
    <text evidence="2">The sequence shown here is derived from an EMBL/GenBank/DDBJ whole genome shotgun (WGS) entry which is preliminary data.</text>
</comment>
<feature type="transmembrane region" description="Helical" evidence="1">
    <location>
        <begin position="209"/>
        <end position="226"/>
    </location>
</feature>
<feature type="transmembrane region" description="Helical" evidence="1">
    <location>
        <begin position="20"/>
        <end position="42"/>
    </location>
</feature>
<organism evidence="2 3">
    <name type="scientific">Microcystis aeruginosa G11-04</name>
    <dbReference type="NCBI Taxonomy" id="2685956"/>
    <lineage>
        <taxon>Bacteria</taxon>
        <taxon>Bacillati</taxon>
        <taxon>Cyanobacteriota</taxon>
        <taxon>Cyanophyceae</taxon>
        <taxon>Oscillatoriophycideae</taxon>
        <taxon>Chroococcales</taxon>
        <taxon>Microcystaceae</taxon>
        <taxon>Microcystis</taxon>
    </lineage>
</organism>
<evidence type="ECO:0000256" key="1">
    <source>
        <dbReference type="SAM" id="Phobius"/>
    </source>
</evidence>
<feature type="transmembrane region" description="Helical" evidence="1">
    <location>
        <begin position="97"/>
        <end position="117"/>
    </location>
</feature>
<feature type="transmembrane region" description="Helical" evidence="1">
    <location>
        <begin position="238"/>
        <end position="257"/>
    </location>
</feature>
<protein>
    <submittedName>
        <fullName evidence="2">Uncharacterized protein</fullName>
    </submittedName>
</protein>
<feature type="transmembrane region" description="Helical" evidence="1">
    <location>
        <begin position="173"/>
        <end position="197"/>
    </location>
</feature>
<feature type="transmembrane region" description="Helical" evidence="1">
    <location>
        <begin position="145"/>
        <end position="166"/>
    </location>
</feature>
<sequence>MKFQQHQWITRLKTKESLSFIGILAIVTWTAHFWHFGGLGLYEDDYFYVGEPIRMNLLEFFDFIKRINLYFFQGRIVGFNIVLLSAFIGGHLGGLKLVYGIAYLWVLTNNILFYIFLKRLWDQPFFVICGTLSFALFPADNTRAFLTHIHVLPSVTFILIAFLCYFSQKRIISYLFILAALLSYETCFPLFLAAPLFKNKWNGKLLKEFIRNALVLGFIFLGVLMLRKLTGDSRVNDLDILTAVLTPLRQTLIGPFISLSTFFSRPWQVLVNLKGELLFLLPITFALLTWFLLQLKVNRIDATTVSTSEMPFGNNSENSFSIRQLVLLSLILLFLAYPLTFTVHATQISGRDSRVHTAAVLGASLLAGIVCHLIVYLAATYRQKNLAATILAGYFTLLVGFGLIVQHDNQRCWQYQQAFWTDVTRLAPDITEGTVILVDAPSMSWGRQLHPIHGLMQYVLGQIYQFPQDWEFIPKLYRLNPNWQNKIDDQGILTLDSNNGVVYFYFHPWELERHLQTSEIILLQEKNGKLIRQTDPIIVGDKKFYFKPISKTTLDIFKKGFLYKDIINPSIRKSIDYLKVMVILPHLS</sequence>
<accession>A0A966L6E7</accession>
<keyword evidence="1" id="KW-0472">Membrane</keyword>
<reference evidence="2" key="1">
    <citation type="journal article" date="2019" name="Mol. Ecol.">
        <title>Genome evolution and host-microbiome shifts correspond with intraspecific niche divergence within harmful algal bloom-forming Microcystis aeruginosa.</title>
        <authorList>
            <person name="Jackrel S.L."/>
            <person name="White J.D."/>
            <person name="Evans J.T."/>
            <person name="Buffin K."/>
            <person name="Hayden K."/>
            <person name="Sarnelle O."/>
            <person name="Denef V.J."/>
        </authorList>
    </citation>
    <scope>NUCLEOTIDE SEQUENCE</scope>
    <source>
        <strain evidence="2">G11-04</strain>
    </source>
</reference>